<feature type="compositionally biased region" description="Polar residues" evidence="1">
    <location>
        <begin position="7"/>
        <end position="73"/>
    </location>
</feature>
<sequence>MVLFNKPVQQGLGTNTNLVSPNAPFQSLDRTPNSVLGQGQMNMSSPPKGSGNKRYTPNSKANHKASGSRSGNKNFRKTPTMINNDNRKPKGFPLIVPPFGNDSNSSTTSQRSDFSYDITGQPTSTPYSAPKDDTLFKDWNRAQTIPKTGKNGETNAVTSYTKILTCDFKDSILDPTYRTEWDLTFNNMIRDVIRNTNASKGALDVMTKDGIADYIHEVSRLFTYLYELEVLMGWDPSGHENTNRVLRHLAQELANSTFLDYRTQMKEVLRSTVLPLPMLKYLRWLREYKNKNEMPESPKIAFRTTSVMDLIDKAYTGNSTAASQWIGNVTASILAVRALDPKIPALLLDKVDCVDFVMVKDYYGNACNRAHYDAEFNNIYNNRLWARGDFGSASTFPMVTDTSVAAFNTVKPEVLALANISTQLGLDFTADLPMENRGGPKNFANFSTSVAYSHWYTCDTTAGTDPFAFKAVVNWFETGDDSTFIVENNSLVRGIAIPRGDTLQMFYPGRSNINMAKRLAFAQLFNQL</sequence>
<protein>
    <recommendedName>
        <fullName evidence="3">Capsid protein</fullName>
    </recommendedName>
</protein>
<organism evidence="2">
    <name type="scientific">viral metagenome</name>
    <dbReference type="NCBI Taxonomy" id="1070528"/>
    <lineage>
        <taxon>unclassified sequences</taxon>
        <taxon>metagenomes</taxon>
        <taxon>organismal metagenomes</taxon>
    </lineage>
</organism>
<dbReference type="EMBL" id="BDQD01000189">
    <property type="protein sequence ID" value="GBH22755.1"/>
    <property type="molecule type" value="Genomic_RNA"/>
</dbReference>
<evidence type="ECO:0000313" key="2">
    <source>
        <dbReference type="EMBL" id="GBH22612.1"/>
    </source>
</evidence>
<feature type="compositionally biased region" description="Polar residues" evidence="1">
    <location>
        <begin position="101"/>
        <end position="127"/>
    </location>
</feature>
<reference evidence="2" key="1">
    <citation type="submission" date="2017-04" db="EMBL/GenBank/DDBJ databases">
        <title>Unveiling RNA virosphere associated with marine microorganisms.</title>
        <authorList>
            <person name="Urayama S."/>
            <person name="Takaki Y."/>
            <person name="Nishi S."/>
            <person name="Yoshida Y."/>
            <person name="Deguchi S."/>
            <person name="Takai K."/>
            <person name="Nunoura T."/>
        </authorList>
    </citation>
    <scope>NUCLEOTIDE SEQUENCE</scope>
</reference>
<evidence type="ECO:0000256" key="1">
    <source>
        <dbReference type="SAM" id="MobiDB-lite"/>
    </source>
</evidence>
<feature type="region of interest" description="Disordered" evidence="1">
    <location>
        <begin position="1"/>
        <end position="133"/>
    </location>
</feature>
<dbReference type="EMBL" id="BDQC01000201">
    <property type="protein sequence ID" value="GBH22612.1"/>
    <property type="molecule type" value="Genomic_RNA"/>
</dbReference>
<comment type="caution">
    <text evidence="2">The sequence shown here is derived from an EMBL/GenBank/DDBJ whole genome shotgun (WGS) entry which is preliminary data.</text>
</comment>
<name>A0A2V0RLG2_9ZZZZ</name>
<evidence type="ECO:0008006" key="3">
    <source>
        <dbReference type="Google" id="ProtNLM"/>
    </source>
</evidence>
<proteinExistence type="predicted"/>
<dbReference type="AlphaFoldDB" id="A0A2V0RLG2"/>
<accession>A0A2V0RLG2</accession>